<dbReference type="EMBL" id="JACGWL010000008">
    <property type="protein sequence ID" value="KAK4396220.1"/>
    <property type="molecule type" value="Genomic_DNA"/>
</dbReference>
<feature type="transmembrane region" description="Helical" evidence="8">
    <location>
        <begin position="42"/>
        <end position="62"/>
    </location>
</feature>
<reference evidence="10" key="1">
    <citation type="submission" date="2020-06" db="EMBL/GenBank/DDBJ databases">
        <authorList>
            <person name="Li T."/>
            <person name="Hu X."/>
            <person name="Zhang T."/>
            <person name="Song X."/>
            <person name="Zhang H."/>
            <person name="Dai N."/>
            <person name="Sheng W."/>
            <person name="Hou X."/>
            <person name="Wei L."/>
        </authorList>
    </citation>
    <scope>NUCLEOTIDE SEQUENCE</scope>
    <source>
        <strain evidence="10">K16</strain>
        <tissue evidence="10">Leaf</tissue>
    </source>
</reference>
<sequence length="601" mass="67794">MTRGCKFSFHVAIVIAAITYIYFSTVFVFIDRWFGLWSSPGMLHAVVFTFLAVMCISSYRLAIYTDPGRVPASFVPDIEDATNPIHEIKRKGGDLRYCQKCSHYKPPRAHHCRICNRCVLRMDHHCVWMNNCVGHANYKIFFVFVVYAVTACVYSLVLLLGSVTVDSQNDIDDSDRIIHVISGLLLVPLSLALGFFLGWHIYLIVQNKTTIEYHEGVRAMWLAEKGGQLYSHPYDIGVYENLTADMLVLAFAFKQICFTLLTVVEDSFRHLLLTNKRLVAGRLSISATIQEGCQLWIGEKQCDQTPPGAWIVRRGQNCGEQEEDRFGDEPKRRTHTITQRQLESYGHHSPFSQQEVVMEENTIAPAERNSIAYLNKKRKLHAELLGGPSPKHLCWGEKLESDSSSVSSTEPKKVRSIILARGGESDPESAKDSCCFHDDVDSIMSPCDDAKKYLSCSETRMSVQPCTSSARWGGTSSQSGLYSLESRSGTKSSSCKLESLSICEELEYLHHDYPTLPSDYYEDHLIEFGSHADCSCSEYQNEGTEHHCDKDLSDLLYSNGVAPINYVLSSGRWSVAQDTQPGTRKLTIDKEFEQYFSSLML</sequence>
<dbReference type="PROSITE" id="PS50216">
    <property type="entry name" value="DHHC"/>
    <property type="match status" value="1"/>
</dbReference>
<evidence type="ECO:0000256" key="8">
    <source>
        <dbReference type="RuleBase" id="RU079119"/>
    </source>
</evidence>
<evidence type="ECO:0000259" key="9">
    <source>
        <dbReference type="Pfam" id="PF01529"/>
    </source>
</evidence>
<protein>
    <recommendedName>
        <fullName evidence="8">S-acyltransferase</fullName>
        <ecNumber evidence="8">2.3.1.225</ecNumber>
    </recommendedName>
    <alternativeName>
        <fullName evidence="8">Palmitoyltransferase</fullName>
    </alternativeName>
</protein>
<organism evidence="10 11">
    <name type="scientific">Sesamum angolense</name>
    <dbReference type="NCBI Taxonomy" id="2727404"/>
    <lineage>
        <taxon>Eukaryota</taxon>
        <taxon>Viridiplantae</taxon>
        <taxon>Streptophyta</taxon>
        <taxon>Embryophyta</taxon>
        <taxon>Tracheophyta</taxon>
        <taxon>Spermatophyta</taxon>
        <taxon>Magnoliopsida</taxon>
        <taxon>eudicotyledons</taxon>
        <taxon>Gunneridae</taxon>
        <taxon>Pentapetalae</taxon>
        <taxon>asterids</taxon>
        <taxon>lamiids</taxon>
        <taxon>Lamiales</taxon>
        <taxon>Pedaliaceae</taxon>
        <taxon>Sesamum</taxon>
    </lineage>
</organism>
<evidence type="ECO:0000313" key="11">
    <source>
        <dbReference type="Proteomes" id="UP001289374"/>
    </source>
</evidence>
<comment type="catalytic activity">
    <reaction evidence="8">
        <text>L-cysteinyl-[protein] + hexadecanoyl-CoA = S-hexadecanoyl-L-cysteinyl-[protein] + CoA</text>
        <dbReference type="Rhea" id="RHEA:36683"/>
        <dbReference type="Rhea" id="RHEA-COMP:10131"/>
        <dbReference type="Rhea" id="RHEA-COMP:11032"/>
        <dbReference type="ChEBI" id="CHEBI:29950"/>
        <dbReference type="ChEBI" id="CHEBI:57287"/>
        <dbReference type="ChEBI" id="CHEBI:57379"/>
        <dbReference type="ChEBI" id="CHEBI:74151"/>
        <dbReference type="EC" id="2.3.1.225"/>
    </reaction>
</comment>
<feature type="transmembrane region" description="Helical" evidence="8">
    <location>
        <begin position="177"/>
        <end position="205"/>
    </location>
</feature>
<keyword evidence="11" id="KW-1185">Reference proteome</keyword>
<proteinExistence type="inferred from homology"/>
<dbReference type="Pfam" id="PF01529">
    <property type="entry name" value="DHHC"/>
    <property type="match status" value="1"/>
</dbReference>
<comment type="subcellular location">
    <subcellularLocation>
        <location evidence="1">Endomembrane system</location>
        <topology evidence="1">Multi-pass membrane protein</topology>
    </subcellularLocation>
</comment>
<comment type="caution">
    <text evidence="10">The sequence shown here is derived from an EMBL/GenBank/DDBJ whole genome shotgun (WGS) entry which is preliminary data.</text>
</comment>
<evidence type="ECO:0000256" key="1">
    <source>
        <dbReference type="ARBA" id="ARBA00004127"/>
    </source>
</evidence>
<evidence type="ECO:0000256" key="6">
    <source>
        <dbReference type="ARBA" id="ARBA00023136"/>
    </source>
</evidence>
<keyword evidence="7 8" id="KW-0012">Acyltransferase</keyword>
<accession>A0AAE1WMK6</accession>
<comment type="similarity">
    <text evidence="2 8">Belongs to the DHHC palmitoyltransferase family.</text>
</comment>
<evidence type="ECO:0000256" key="4">
    <source>
        <dbReference type="ARBA" id="ARBA00022692"/>
    </source>
</evidence>
<evidence type="ECO:0000256" key="7">
    <source>
        <dbReference type="ARBA" id="ARBA00023315"/>
    </source>
</evidence>
<keyword evidence="4 8" id="KW-0812">Transmembrane</keyword>
<dbReference type="GO" id="GO:0019706">
    <property type="term" value="F:protein-cysteine S-palmitoyltransferase activity"/>
    <property type="evidence" value="ECO:0007669"/>
    <property type="project" value="UniProtKB-EC"/>
</dbReference>
<keyword evidence="6 8" id="KW-0472">Membrane</keyword>
<evidence type="ECO:0000256" key="3">
    <source>
        <dbReference type="ARBA" id="ARBA00022679"/>
    </source>
</evidence>
<dbReference type="InterPro" id="IPR039859">
    <property type="entry name" value="PFA4/ZDH16/20/ERF2-like"/>
</dbReference>
<dbReference type="Proteomes" id="UP001289374">
    <property type="component" value="Unassembled WGS sequence"/>
</dbReference>
<keyword evidence="3 8" id="KW-0808">Transferase</keyword>
<dbReference type="InterPro" id="IPR001594">
    <property type="entry name" value="Palmitoyltrfase_DHHC"/>
</dbReference>
<reference evidence="10" key="2">
    <citation type="journal article" date="2024" name="Plant">
        <title>Genomic evolution and insights into agronomic trait innovations of Sesamum species.</title>
        <authorList>
            <person name="Miao H."/>
            <person name="Wang L."/>
            <person name="Qu L."/>
            <person name="Liu H."/>
            <person name="Sun Y."/>
            <person name="Le M."/>
            <person name="Wang Q."/>
            <person name="Wei S."/>
            <person name="Zheng Y."/>
            <person name="Lin W."/>
            <person name="Duan Y."/>
            <person name="Cao H."/>
            <person name="Xiong S."/>
            <person name="Wang X."/>
            <person name="Wei L."/>
            <person name="Li C."/>
            <person name="Ma Q."/>
            <person name="Ju M."/>
            <person name="Zhao R."/>
            <person name="Li G."/>
            <person name="Mu C."/>
            <person name="Tian Q."/>
            <person name="Mei H."/>
            <person name="Zhang T."/>
            <person name="Gao T."/>
            <person name="Zhang H."/>
        </authorList>
    </citation>
    <scope>NUCLEOTIDE SEQUENCE</scope>
    <source>
        <strain evidence="10">K16</strain>
    </source>
</reference>
<gene>
    <name evidence="10" type="ORF">Sango_1458600</name>
</gene>
<dbReference type="GO" id="GO:0012505">
    <property type="term" value="C:endomembrane system"/>
    <property type="evidence" value="ECO:0007669"/>
    <property type="project" value="UniProtKB-SubCell"/>
</dbReference>
<dbReference type="AlphaFoldDB" id="A0AAE1WMK6"/>
<dbReference type="EC" id="2.3.1.225" evidence="8"/>
<feature type="domain" description="Palmitoyltransferase DHHC" evidence="9">
    <location>
        <begin position="94"/>
        <end position="214"/>
    </location>
</feature>
<name>A0AAE1WMK6_9LAMI</name>
<evidence type="ECO:0000256" key="2">
    <source>
        <dbReference type="ARBA" id="ARBA00008574"/>
    </source>
</evidence>
<feature type="transmembrane region" description="Helical" evidence="8">
    <location>
        <begin position="140"/>
        <end position="165"/>
    </location>
</feature>
<keyword evidence="5 8" id="KW-1133">Transmembrane helix</keyword>
<comment type="domain">
    <text evidence="8">The DHHC domain is required for palmitoyltransferase activity.</text>
</comment>
<dbReference type="PANTHER" id="PTHR12246">
    <property type="entry name" value="PALMITOYLTRANSFERASE ZDHHC16"/>
    <property type="match status" value="1"/>
</dbReference>
<evidence type="ECO:0000313" key="10">
    <source>
        <dbReference type="EMBL" id="KAK4396220.1"/>
    </source>
</evidence>
<evidence type="ECO:0000256" key="5">
    <source>
        <dbReference type="ARBA" id="ARBA00022989"/>
    </source>
</evidence>
<feature type="transmembrane region" description="Helical" evidence="8">
    <location>
        <begin position="7"/>
        <end position="30"/>
    </location>
</feature>